<evidence type="ECO:0000256" key="1">
    <source>
        <dbReference type="SAM" id="SignalP"/>
    </source>
</evidence>
<proteinExistence type="predicted"/>
<evidence type="ECO:0000313" key="2">
    <source>
        <dbReference type="EMBL" id="KAK3054406.1"/>
    </source>
</evidence>
<organism evidence="2 3">
    <name type="scientific">Extremus antarcticus</name>
    <dbReference type="NCBI Taxonomy" id="702011"/>
    <lineage>
        <taxon>Eukaryota</taxon>
        <taxon>Fungi</taxon>
        <taxon>Dikarya</taxon>
        <taxon>Ascomycota</taxon>
        <taxon>Pezizomycotina</taxon>
        <taxon>Dothideomycetes</taxon>
        <taxon>Dothideomycetidae</taxon>
        <taxon>Mycosphaerellales</taxon>
        <taxon>Extremaceae</taxon>
        <taxon>Extremus</taxon>
    </lineage>
</organism>
<dbReference type="EMBL" id="JAWDJX010000012">
    <property type="protein sequence ID" value="KAK3054406.1"/>
    <property type="molecule type" value="Genomic_DNA"/>
</dbReference>
<keyword evidence="1" id="KW-0732">Signal</keyword>
<feature type="signal peptide" evidence="1">
    <location>
        <begin position="1"/>
        <end position="19"/>
    </location>
</feature>
<keyword evidence="3" id="KW-1185">Reference proteome</keyword>
<protein>
    <submittedName>
        <fullName evidence="2">Uncharacterized protein</fullName>
    </submittedName>
</protein>
<accession>A0AAJ0DHW2</accession>
<dbReference type="AlphaFoldDB" id="A0AAJ0DHW2"/>
<evidence type="ECO:0000313" key="3">
    <source>
        <dbReference type="Proteomes" id="UP001271007"/>
    </source>
</evidence>
<dbReference type="Proteomes" id="UP001271007">
    <property type="component" value="Unassembled WGS sequence"/>
</dbReference>
<reference evidence="2" key="1">
    <citation type="submission" date="2023-04" db="EMBL/GenBank/DDBJ databases">
        <title>Black Yeasts Isolated from many extreme environments.</title>
        <authorList>
            <person name="Coleine C."/>
            <person name="Stajich J.E."/>
            <person name="Selbmann L."/>
        </authorList>
    </citation>
    <scope>NUCLEOTIDE SEQUENCE</scope>
    <source>
        <strain evidence="2">CCFEE 5312</strain>
    </source>
</reference>
<sequence>MKLLLPTTAAVLFAVASNAYIVTLYTEPNCLGAAAERNAYDNTCALTGGFQSWRLSGHGGVYQRLQTYSRNACAGDTTGKFCTTGEASVALGDCQNTNGGSNALDSQSDFFDCA</sequence>
<feature type="chain" id="PRO_5042501997" evidence="1">
    <location>
        <begin position="20"/>
        <end position="114"/>
    </location>
</feature>
<name>A0AAJ0DHW2_9PEZI</name>
<gene>
    <name evidence="2" type="ORF">LTR09_004674</name>
</gene>
<comment type="caution">
    <text evidence="2">The sequence shown here is derived from an EMBL/GenBank/DDBJ whole genome shotgun (WGS) entry which is preliminary data.</text>
</comment>